<reference evidence="2" key="1">
    <citation type="submission" date="2020-06" db="EMBL/GenBank/DDBJ databases">
        <authorList>
            <person name="Li T."/>
            <person name="Hu X."/>
            <person name="Zhang T."/>
            <person name="Song X."/>
            <person name="Zhang H."/>
            <person name="Dai N."/>
            <person name="Sheng W."/>
            <person name="Hou X."/>
            <person name="Wei L."/>
        </authorList>
    </citation>
    <scope>NUCLEOTIDE SEQUENCE</scope>
    <source>
        <strain evidence="2">3651</strain>
        <tissue evidence="2">Leaf</tissue>
    </source>
</reference>
<protein>
    <submittedName>
        <fullName evidence="2">Uncharacterized protein</fullName>
    </submittedName>
</protein>
<reference evidence="2" key="2">
    <citation type="journal article" date="2024" name="Plant">
        <title>Genomic evolution and insights into agronomic trait innovations of Sesamum species.</title>
        <authorList>
            <person name="Miao H."/>
            <person name="Wang L."/>
            <person name="Qu L."/>
            <person name="Liu H."/>
            <person name="Sun Y."/>
            <person name="Le M."/>
            <person name="Wang Q."/>
            <person name="Wei S."/>
            <person name="Zheng Y."/>
            <person name="Lin W."/>
            <person name="Duan Y."/>
            <person name="Cao H."/>
            <person name="Xiong S."/>
            <person name="Wang X."/>
            <person name="Wei L."/>
            <person name="Li C."/>
            <person name="Ma Q."/>
            <person name="Ju M."/>
            <person name="Zhao R."/>
            <person name="Li G."/>
            <person name="Mu C."/>
            <person name="Tian Q."/>
            <person name="Mei H."/>
            <person name="Zhang T."/>
            <person name="Gao T."/>
            <person name="Zhang H."/>
        </authorList>
    </citation>
    <scope>NUCLEOTIDE SEQUENCE</scope>
    <source>
        <strain evidence="2">3651</strain>
    </source>
</reference>
<evidence type="ECO:0000313" key="2">
    <source>
        <dbReference type="EMBL" id="KAK4421800.1"/>
    </source>
</evidence>
<feature type="compositionally biased region" description="Low complexity" evidence="1">
    <location>
        <begin position="68"/>
        <end position="78"/>
    </location>
</feature>
<sequence length="127" mass="14461">MSNTGQRSSNTRRWLFDVQEKGRAPSSSLRHPDLCTARRRPHALLLIWAAARRKQLFVAHEKGHTPFSFSSSSRSMGSQKGERPSLSLGHSNVAPFSFFRRRPSSPSRCDGNDTVICIYIYIYITFM</sequence>
<name>A0AAE1Y165_9LAMI</name>
<accession>A0AAE1Y165</accession>
<feature type="region of interest" description="Disordered" evidence="1">
    <location>
        <begin position="65"/>
        <end position="91"/>
    </location>
</feature>
<evidence type="ECO:0000256" key="1">
    <source>
        <dbReference type="SAM" id="MobiDB-lite"/>
    </source>
</evidence>
<gene>
    <name evidence="2" type="ORF">Salat_2130600</name>
</gene>
<organism evidence="2 3">
    <name type="scientific">Sesamum alatum</name>
    <dbReference type="NCBI Taxonomy" id="300844"/>
    <lineage>
        <taxon>Eukaryota</taxon>
        <taxon>Viridiplantae</taxon>
        <taxon>Streptophyta</taxon>
        <taxon>Embryophyta</taxon>
        <taxon>Tracheophyta</taxon>
        <taxon>Spermatophyta</taxon>
        <taxon>Magnoliopsida</taxon>
        <taxon>eudicotyledons</taxon>
        <taxon>Gunneridae</taxon>
        <taxon>Pentapetalae</taxon>
        <taxon>asterids</taxon>
        <taxon>lamiids</taxon>
        <taxon>Lamiales</taxon>
        <taxon>Pedaliaceae</taxon>
        <taxon>Sesamum</taxon>
    </lineage>
</organism>
<evidence type="ECO:0000313" key="3">
    <source>
        <dbReference type="Proteomes" id="UP001293254"/>
    </source>
</evidence>
<dbReference type="AlphaFoldDB" id="A0AAE1Y165"/>
<proteinExistence type="predicted"/>
<dbReference type="Proteomes" id="UP001293254">
    <property type="component" value="Unassembled WGS sequence"/>
</dbReference>
<comment type="caution">
    <text evidence="2">The sequence shown here is derived from an EMBL/GenBank/DDBJ whole genome shotgun (WGS) entry which is preliminary data.</text>
</comment>
<keyword evidence="3" id="KW-1185">Reference proteome</keyword>
<dbReference type="EMBL" id="JACGWO010000008">
    <property type="protein sequence ID" value="KAK4421800.1"/>
    <property type="molecule type" value="Genomic_DNA"/>
</dbReference>